<feature type="chain" id="PRO_5009534413" description="Cyanovirin-N domain-containing protein" evidence="2">
    <location>
        <begin position="20"/>
        <end position="192"/>
    </location>
</feature>
<accession>A0A1F8A2Y7</accession>
<protein>
    <recommendedName>
        <fullName evidence="5">Cyanovirin-N domain-containing protein</fullName>
    </recommendedName>
</protein>
<evidence type="ECO:0000313" key="4">
    <source>
        <dbReference type="Proteomes" id="UP000179179"/>
    </source>
</evidence>
<keyword evidence="4" id="KW-1185">Reference proteome</keyword>
<evidence type="ECO:0008006" key="5">
    <source>
        <dbReference type="Google" id="ProtNLM"/>
    </source>
</evidence>
<feature type="region of interest" description="Disordered" evidence="1">
    <location>
        <begin position="54"/>
        <end position="76"/>
    </location>
</feature>
<gene>
    <name evidence="3" type="ORF">ABOM_005640</name>
</gene>
<reference evidence="3 4" key="1">
    <citation type="journal article" date="2016" name="Genome Biol. Evol.">
        <title>Draft genome sequence of an aflatoxigenic Aspergillus species, A. bombycis.</title>
        <authorList>
            <person name="Moore G.G."/>
            <person name="Mack B.M."/>
            <person name="Beltz S.B."/>
            <person name="Gilbert M.K."/>
        </authorList>
    </citation>
    <scope>NUCLEOTIDE SEQUENCE [LARGE SCALE GENOMIC DNA]</scope>
    <source>
        <strain evidence="4">NRRL 26010</strain>
    </source>
</reference>
<sequence length="192" mass="21082">MYRTLLILLTFYLSTLAAAGGKDPSKTPIEDTKQERNNINAKCRGIYINGEGPSIAGEGVQRPLNEDGTKKLNPIRPPSRPQAIWGTCDRRIGGYRTSKLDLNLCLGWNPDTEELYPKSRGNGIKEGDCSSCFYAKPDLKCVCGVKKKADDRISVSLDGLVEATHDGFLTCFGHTGSQVALDQFGRREVRDA</sequence>
<comment type="caution">
    <text evidence="3">The sequence shown here is derived from an EMBL/GenBank/DDBJ whole genome shotgun (WGS) entry which is preliminary data.</text>
</comment>
<evidence type="ECO:0000256" key="2">
    <source>
        <dbReference type="SAM" id="SignalP"/>
    </source>
</evidence>
<organism evidence="3 4">
    <name type="scientific">Aspergillus bombycis</name>
    <dbReference type="NCBI Taxonomy" id="109264"/>
    <lineage>
        <taxon>Eukaryota</taxon>
        <taxon>Fungi</taxon>
        <taxon>Dikarya</taxon>
        <taxon>Ascomycota</taxon>
        <taxon>Pezizomycotina</taxon>
        <taxon>Eurotiomycetes</taxon>
        <taxon>Eurotiomycetidae</taxon>
        <taxon>Eurotiales</taxon>
        <taxon>Aspergillaceae</taxon>
        <taxon>Aspergillus</taxon>
    </lineage>
</organism>
<dbReference type="GeneID" id="34449030"/>
<dbReference type="InterPro" id="IPR036673">
    <property type="entry name" value="Cyanovirin-N_sf"/>
</dbReference>
<keyword evidence="2" id="KW-0732">Signal</keyword>
<dbReference type="Gene3D" id="2.30.60.10">
    <property type="entry name" value="Cyanovirin-N"/>
    <property type="match status" value="1"/>
</dbReference>
<dbReference type="SUPFAM" id="SSF51322">
    <property type="entry name" value="Cyanovirin-N"/>
    <property type="match status" value="1"/>
</dbReference>
<dbReference type="RefSeq" id="XP_022389799.1">
    <property type="nucleotide sequence ID" value="XM_022532769.1"/>
</dbReference>
<proteinExistence type="predicted"/>
<feature type="signal peptide" evidence="2">
    <location>
        <begin position="1"/>
        <end position="19"/>
    </location>
</feature>
<name>A0A1F8A2Y7_9EURO</name>
<dbReference type="EMBL" id="LYCR01000035">
    <property type="protein sequence ID" value="OGM46082.1"/>
    <property type="molecule type" value="Genomic_DNA"/>
</dbReference>
<evidence type="ECO:0000313" key="3">
    <source>
        <dbReference type="EMBL" id="OGM46082.1"/>
    </source>
</evidence>
<dbReference type="AlphaFoldDB" id="A0A1F8A2Y7"/>
<dbReference type="Proteomes" id="UP000179179">
    <property type="component" value="Unassembled WGS sequence"/>
</dbReference>
<evidence type="ECO:0000256" key="1">
    <source>
        <dbReference type="SAM" id="MobiDB-lite"/>
    </source>
</evidence>
<dbReference type="OrthoDB" id="4480031at2759"/>